<evidence type="ECO:0000313" key="10">
    <source>
        <dbReference type="EMBL" id="AGH24115.1"/>
    </source>
</evidence>
<dbReference type="GO" id="GO:0015986">
    <property type="term" value="P:proton motive force-driven ATP synthesis"/>
    <property type="evidence" value="ECO:0007669"/>
    <property type="project" value="InterPro"/>
</dbReference>
<keyword evidence="3" id="KW-0138">CF(0)</keyword>
<evidence type="ECO:0000256" key="5">
    <source>
        <dbReference type="ARBA" id="ARBA00023065"/>
    </source>
</evidence>
<geneLocation type="mitochondrion" evidence="9"/>
<dbReference type="Pfam" id="PF05405">
    <property type="entry name" value="Mt_ATP-synt_B"/>
    <property type="match status" value="1"/>
</dbReference>
<dbReference type="GeneID" id="15333020"/>
<accession>Q85II0</accession>
<dbReference type="GO" id="GO:0045259">
    <property type="term" value="C:proton-transporting ATP synthase complex"/>
    <property type="evidence" value="ECO:0007669"/>
    <property type="project" value="UniProtKB-KW"/>
</dbReference>
<dbReference type="EMBL" id="KC353354">
    <property type="protein sequence ID" value="AGH24115.1"/>
    <property type="molecule type" value="Genomic_DNA"/>
</dbReference>
<gene>
    <name evidence="9" type="primary">atp4</name>
</gene>
<reference evidence="9" key="1">
    <citation type="journal article" date="2003" name="Nucleic Acids Res.">
        <title>The enigmatic mitochondrial ORF ymf39 codes for ATP synthase chain b.</title>
        <authorList>
            <person name="Burger G."/>
            <person name="Lang B.F."/>
            <person name="Braun H.P."/>
            <person name="Marx S."/>
        </authorList>
    </citation>
    <scope>NUCLEOTIDE SEQUENCE</scope>
    <source>
        <strain evidence="9">BHBA-1</strain>
    </source>
</reference>
<feature type="transmembrane region" description="Helical" evidence="8">
    <location>
        <begin position="35"/>
        <end position="52"/>
    </location>
</feature>
<evidence type="ECO:0000256" key="8">
    <source>
        <dbReference type="SAM" id="Phobius"/>
    </source>
</evidence>
<keyword evidence="8" id="KW-0812">Transmembrane</keyword>
<evidence type="ECO:0000313" key="9">
    <source>
        <dbReference type="EMBL" id="AAO45014.1"/>
    </source>
</evidence>
<sequence>MLVPFIQNKNVISLLVFSIIAGLAAEGILTVNAQFLVALCFAFFIIFAYLNVKDVVVSELNDRASQIQKEFEDAFRLKEEVLKTIVSYYRKQLHLTEEITSIYQFSKEQIHLIISSRRKALESKLMQEIGTKLETVLMKEKALYSSMQTEAVNYIVAQILNASQEDLLRLDKECVREAIEIIKGVSSK</sequence>
<name>Q85II0_9EUKA</name>
<evidence type="ECO:0000256" key="2">
    <source>
        <dbReference type="ARBA" id="ARBA00022448"/>
    </source>
</evidence>
<keyword evidence="6 9" id="KW-0496">Mitochondrion</keyword>
<dbReference type="RefSeq" id="YP_007890621.1">
    <property type="nucleotide sequence ID" value="NC_021126.1"/>
</dbReference>
<evidence type="ECO:0000256" key="6">
    <source>
        <dbReference type="ARBA" id="ARBA00023128"/>
    </source>
</evidence>
<keyword evidence="2" id="KW-0813">Transport</keyword>
<proteinExistence type="predicted"/>
<evidence type="ECO:0000256" key="4">
    <source>
        <dbReference type="ARBA" id="ARBA00022781"/>
    </source>
</evidence>
<dbReference type="GO" id="GO:0016787">
    <property type="term" value="F:hydrolase activity"/>
    <property type="evidence" value="ECO:0007669"/>
    <property type="project" value="UniProtKB-KW"/>
</dbReference>
<dbReference type="EMBL" id="AY236972">
    <property type="protein sequence ID" value="AAO45014.1"/>
    <property type="molecule type" value="Genomic_DNA"/>
</dbReference>
<evidence type="ECO:0000256" key="3">
    <source>
        <dbReference type="ARBA" id="ARBA00022547"/>
    </source>
</evidence>
<keyword evidence="9" id="KW-0378">Hydrolase</keyword>
<dbReference type="InterPro" id="IPR008688">
    <property type="entry name" value="ATP_synth_Bsub_B/MI25"/>
</dbReference>
<keyword evidence="4" id="KW-0375">Hydrogen ion transport</keyword>
<organism evidence="9">
    <name type="scientific">Jakoba bahamiensis</name>
    <dbReference type="NCBI Taxonomy" id="221721"/>
    <lineage>
        <taxon>Eukaryota</taxon>
        <taxon>Discoba</taxon>
        <taxon>Jakobida</taxon>
        <taxon>Histionina</taxon>
        <taxon>Jakobidae</taxon>
        <taxon>Jakoba</taxon>
    </lineage>
</organism>
<keyword evidence="8" id="KW-1133">Transmembrane helix</keyword>
<reference evidence="10" key="2">
    <citation type="journal article" date="2006" name="RNA">
        <title>Hybrid E. coli--Mitochondrial ribonuclease P RNAs are catalytically active.</title>
        <authorList>
            <person name="Seif E."/>
            <person name="Cadieux A."/>
            <person name="Lang B.F."/>
        </authorList>
    </citation>
    <scope>NUCLEOTIDE SEQUENCE</scope>
    <source>
        <strain evidence="10">ATCC 50695</strain>
    </source>
</reference>
<comment type="subcellular location">
    <subcellularLocation>
        <location evidence="1">Mitochondrion membrane</location>
    </subcellularLocation>
</comment>
<dbReference type="GO" id="GO:0015078">
    <property type="term" value="F:proton transmembrane transporter activity"/>
    <property type="evidence" value="ECO:0007669"/>
    <property type="project" value="InterPro"/>
</dbReference>
<protein>
    <submittedName>
        <fullName evidence="9">ATP synthase F0 subunit b</fullName>
        <ecNumber evidence="9">3.6.1.34</ecNumber>
        <ecNumber evidence="10">3.6.3.14</ecNumber>
    </submittedName>
</protein>
<keyword evidence="7 8" id="KW-0472">Membrane</keyword>
<evidence type="ECO:0000256" key="7">
    <source>
        <dbReference type="ARBA" id="ARBA00023136"/>
    </source>
</evidence>
<dbReference type="EC" id="3.6.3.14" evidence="10"/>
<dbReference type="AlphaFoldDB" id="Q85II0"/>
<feature type="transmembrane region" description="Helical" evidence="8">
    <location>
        <begin position="12"/>
        <end position="29"/>
    </location>
</feature>
<dbReference type="GO" id="GO:0031966">
    <property type="term" value="C:mitochondrial membrane"/>
    <property type="evidence" value="ECO:0007669"/>
    <property type="project" value="UniProtKB-SubCell"/>
</dbReference>
<keyword evidence="5" id="KW-0406">Ion transport</keyword>
<reference evidence="10" key="3">
    <citation type="journal article" date="2013" name="Genome Biol. Evol.">
        <title>Strikingly bacteria-like and gene-rich mitochondrial genomes throughout jakobid protists.</title>
        <authorList>
            <person name="Burger G."/>
            <person name="Gray M.W."/>
            <person name="Forget L."/>
            <person name="Lang B.F."/>
        </authorList>
    </citation>
    <scope>NUCLEOTIDE SEQUENCE</scope>
    <source>
        <strain evidence="10">ATCC 50695</strain>
    </source>
</reference>
<dbReference type="EC" id="3.6.1.34" evidence="9"/>
<evidence type="ECO:0000256" key="1">
    <source>
        <dbReference type="ARBA" id="ARBA00004325"/>
    </source>
</evidence>